<dbReference type="Pfam" id="PF03140">
    <property type="entry name" value="DUF247"/>
    <property type="match status" value="1"/>
</dbReference>
<keyword evidence="2" id="KW-0472">Membrane</keyword>
<feature type="region of interest" description="Disordered" evidence="1">
    <location>
        <begin position="1"/>
        <end position="25"/>
    </location>
</feature>
<organism evidence="3 4">
    <name type="scientific">Malus domestica</name>
    <name type="common">Apple</name>
    <name type="synonym">Pyrus malus</name>
    <dbReference type="NCBI Taxonomy" id="3750"/>
    <lineage>
        <taxon>Eukaryota</taxon>
        <taxon>Viridiplantae</taxon>
        <taxon>Streptophyta</taxon>
        <taxon>Embryophyta</taxon>
        <taxon>Tracheophyta</taxon>
        <taxon>Spermatophyta</taxon>
        <taxon>Magnoliopsida</taxon>
        <taxon>eudicotyledons</taxon>
        <taxon>Gunneridae</taxon>
        <taxon>Pentapetalae</taxon>
        <taxon>rosids</taxon>
        <taxon>fabids</taxon>
        <taxon>Rosales</taxon>
        <taxon>Rosaceae</taxon>
        <taxon>Amygdaloideae</taxon>
        <taxon>Maleae</taxon>
        <taxon>Malus</taxon>
    </lineage>
</organism>
<feature type="transmembrane region" description="Helical" evidence="2">
    <location>
        <begin position="283"/>
        <end position="299"/>
    </location>
</feature>
<accession>A0A498I1Y7</accession>
<keyword evidence="2" id="KW-0812">Transmembrane</keyword>
<keyword evidence="4" id="KW-1185">Reference proteome</keyword>
<name>A0A498I1Y7_MALDO</name>
<comment type="caution">
    <text evidence="3">The sequence shown here is derived from an EMBL/GenBank/DDBJ whole genome shotgun (WGS) entry which is preliminary data.</text>
</comment>
<reference evidence="3 4" key="1">
    <citation type="submission" date="2018-10" db="EMBL/GenBank/DDBJ databases">
        <title>A high-quality apple genome assembly.</title>
        <authorList>
            <person name="Hu J."/>
        </authorList>
    </citation>
    <scope>NUCLEOTIDE SEQUENCE [LARGE SCALE GENOMIC DNA]</scope>
    <source>
        <strain evidence="4">cv. HFTH1</strain>
        <tissue evidence="3">Young leaf</tissue>
    </source>
</reference>
<dbReference type="AlphaFoldDB" id="A0A498I1Y7"/>
<sequence length="483" mass="55269">MGDHAITVVDSSSSSSSSEGEDEVMNYEETVEAMRSRLDEHSNEIRTSSRSSSSVCIYKVPASLAGIRPQAIEPEMISIGPYHRGKDGLMELESYKWRFLASILSRERYKRGRDLLVEYYKAMRKLEERTRSCYSELMPMSSPDFVQMMVLDGCFIIELFRQRSTDEEDTILKRPFFIQILTRDLLKLQNQLPFFVLEKLFEISDFGTQHSLSLLALEFLNHSLPRPSEVLKRTSELTGAKHLLDLFRLSFLPPAPHDPPRNNPPPSKSIFQRRADALQRRCLPILLCLCTLATVILVNDDRQSNLKYRPTAKSIQCTTQLRLSWVKFRPRKNAESFLDVGYQKRVLRIPPITINELTTAIFINCMALELCHPHTAPLFTAYIAFMRCLINSNRDVQVLCAEGIIASFSQNDHNVTELFTNLGEKVVLDIGDCYLSKQFKDVEAYYSSCRGTFLRTCFGEPWSIASFVYALTLFAFTMVTAYG</sequence>
<gene>
    <name evidence="3" type="ORF">DVH24_019142</name>
</gene>
<dbReference type="InterPro" id="IPR004158">
    <property type="entry name" value="DUF247_pln"/>
</dbReference>
<feature type="transmembrane region" description="Helical" evidence="2">
    <location>
        <begin position="462"/>
        <end position="482"/>
    </location>
</feature>
<dbReference type="EMBL" id="RDQH01000340">
    <property type="protein sequence ID" value="RXH76254.1"/>
    <property type="molecule type" value="Genomic_DNA"/>
</dbReference>
<protein>
    <submittedName>
        <fullName evidence="3">Uncharacterized protein</fullName>
    </submittedName>
</protein>
<evidence type="ECO:0000256" key="2">
    <source>
        <dbReference type="SAM" id="Phobius"/>
    </source>
</evidence>
<proteinExistence type="predicted"/>
<dbReference type="PANTHER" id="PTHR31170:SF25">
    <property type="entry name" value="BNAA09G04570D PROTEIN"/>
    <property type="match status" value="1"/>
</dbReference>
<evidence type="ECO:0000313" key="4">
    <source>
        <dbReference type="Proteomes" id="UP000290289"/>
    </source>
</evidence>
<evidence type="ECO:0000313" key="3">
    <source>
        <dbReference type="EMBL" id="RXH76254.1"/>
    </source>
</evidence>
<keyword evidence="2" id="KW-1133">Transmembrane helix</keyword>
<dbReference type="PANTHER" id="PTHR31170">
    <property type="entry name" value="BNAC04G53230D PROTEIN"/>
    <property type="match status" value="1"/>
</dbReference>
<dbReference type="Proteomes" id="UP000290289">
    <property type="component" value="Chromosome 14"/>
</dbReference>
<evidence type="ECO:0000256" key="1">
    <source>
        <dbReference type="SAM" id="MobiDB-lite"/>
    </source>
</evidence>